<proteinExistence type="predicted"/>
<organism evidence="1 2">
    <name type="scientific">Chryseobacterium pennae</name>
    <dbReference type="NCBI Taxonomy" id="2258962"/>
    <lineage>
        <taxon>Bacteria</taxon>
        <taxon>Pseudomonadati</taxon>
        <taxon>Bacteroidota</taxon>
        <taxon>Flavobacteriia</taxon>
        <taxon>Flavobacteriales</taxon>
        <taxon>Weeksellaceae</taxon>
        <taxon>Chryseobacterium group</taxon>
        <taxon>Chryseobacterium</taxon>
    </lineage>
</organism>
<protein>
    <submittedName>
        <fullName evidence="1">Uncharacterized protein</fullName>
    </submittedName>
</protein>
<sequence>MIPTNLILKNKIIIIFLLIVSSCKSTDNNISNIVTDEAEKMIENSSKIKSEDDVLCLYSTVRNNDSIVGIAYGMPTFEKNKYYLKKVSNTPLLIEKNIYLKYFKIENLNICNETKYFRGENYFPNIGEPYFVNIFIKNGKVQKVERQNIPEK</sequence>
<keyword evidence="2" id="KW-1185">Reference proteome</keyword>
<dbReference type="Proteomes" id="UP000256686">
    <property type="component" value="Unassembled WGS sequence"/>
</dbReference>
<gene>
    <name evidence="1" type="ORF">DRF65_17890</name>
</gene>
<dbReference type="EMBL" id="QNVT01000019">
    <property type="protein sequence ID" value="REC60910.1"/>
    <property type="molecule type" value="Genomic_DNA"/>
</dbReference>
<dbReference type="AlphaFoldDB" id="A0A3D9C4V3"/>
<name>A0A3D9C4V3_9FLAO</name>
<evidence type="ECO:0000313" key="2">
    <source>
        <dbReference type="Proteomes" id="UP000256686"/>
    </source>
</evidence>
<accession>A0A3D9C4V3</accession>
<reference evidence="2" key="1">
    <citation type="submission" date="2018-06" db="EMBL/GenBank/DDBJ databases">
        <authorList>
            <person name="Lum Nde A."/>
            <person name="Hugo C."/>
        </authorList>
    </citation>
    <scope>NUCLEOTIDE SEQUENCE [LARGE SCALE GENOMIC DNA]</scope>
    <source>
        <strain evidence="2">1_F178</strain>
    </source>
</reference>
<evidence type="ECO:0000313" key="1">
    <source>
        <dbReference type="EMBL" id="REC60910.1"/>
    </source>
</evidence>
<comment type="caution">
    <text evidence="1">The sequence shown here is derived from an EMBL/GenBank/DDBJ whole genome shotgun (WGS) entry which is preliminary data.</text>
</comment>